<accession>A0ABT1W773</accession>
<evidence type="ECO:0000256" key="2">
    <source>
        <dbReference type="ARBA" id="ARBA00012534"/>
    </source>
</evidence>
<dbReference type="PANTHER" id="PTHR24422:SF19">
    <property type="entry name" value="CHEMOTAXIS PROTEIN METHYLTRANSFERASE"/>
    <property type="match status" value="1"/>
</dbReference>
<sequence length="496" mass="54235">MSSIDASVFGRIKRLVIERTLHHYYDNKDDQLHDRLRRRLAATGLDPESYLHRLESGDAAEWGRLESEITINETFFFRFAEQFGALRDTILPSLVQARSATRRLRIWSAGCSTGAEPYSVAILLHRLLGPALRDWSVSILGTDIDEAAVATARAGEFTDWALRTLSAEERRRDFIPSGEERSRRWTLRPAFRGMVRFEKRNLLDALNGSLAVGEEYDLILCRNVLIYFHQDTVRALLRRFGAALAEDGWLLLGHAEAVGHAPDALQPVMLDGTVVWRRADLVGAAAPPISSPSTSSPRISSVPIAASPPSGTSGPARPRTAQRPAAHSLRTTPSPPPPSPVAGPAAAEGDEPDAASAIDVVRDLADRGLPDEALRACDLALGHHPLCAELFFYAALLNRALSRDGDAEAAFRRALYLRKDFVMAHYHLGLLLLDTGRPVPGRRRIGEARRIALDLPEAAALPCGDGMTAGRLLALSRQNWFAQADGVPGESARAAR</sequence>
<feature type="compositionally biased region" description="Low complexity" evidence="6">
    <location>
        <begin position="287"/>
        <end position="326"/>
    </location>
</feature>
<dbReference type="Gene3D" id="1.10.155.10">
    <property type="entry name" value="Chemotaxis receptor methyltransferase CheR, N-terminal domain"/>
    <property type="match status" value="1"/>
</dbReference>
<dbReference type="Gene3D" id="1.25.40.10">
    <property type="entry name" value="Tetratricopeptide repeat domain"/>
    <property type="match status" value="1"/>
</dbReference>
<dbReference type="InterPro" id="IPR011990">
    <property type="entry name" value="TPR-like_helical_dom_sf"/>
</dbReference>
<feature type="domain" description="CheR-type methyltransferase" evidence="7">
    <location>
        <begin position="1"/>
        <end position="281"/>
    </location>
</feature>
<proteinExistence type="predicted"/>
<dbReference type="EMBL" id="JAMSKV010000007">
    <property type="protein sequence ID" value="MCQ8278719.1"/>
    <property type="molecule type" value="Genomic_DNA"/>
</dbReference>
<evidence type="ECO:0000313" key="8">
    <source>
        <dbReference type="EMBL" id="MCQ8278719.1"/>
    </source>
</evidence>
<protein>
    <recommendedName>
        <fullName evidence="2">protein-glutamate O-methyltransferase</fullName>
        <ecNumber evidence="2">2.1.1.80</ecNumber>
    </recommendedName>
</protein>
<evidence type="ECO:0000256" key="6">
    <source>
        <dbReference type="SAM" id="MobiDB-lite"/>
    </source>
</evidence>
<dbReference type="Proteomes" id="UP001524587">
    <property type="component" value="Unassembled WGS sequence"/>
</dbReference>
<dbReference type="Pfam" id="PF01739">
    <property type="entry name" value="CheR"/>
    <property type="match status" value="1"/>
</dbReference>
<feature type="region of interest" description="Disordered" evidence="6">
    <location>
        <begin position="286"/>
        <end position="352"/>
    </location>
</feature>
<dbReference type="CDD" id="cd02440">
    <property type="entry name" value="AdoMet_MTases"/>
    <property type="match status" value="1"/>
</dbReference>
<comment type="catalytic activity">
    <reaction evidence="1">
        <text>L-glutamyl-[protein] + S-adenosyl-L-methionine = [protein]-L-glutamate 5-O-methyl ester + S-adenosyl-L-homocysteine</text>
        <dbReference type="Rhea" id="RHEA:24452"/>
        <dbReference type="Rhea" id="RHEA-COMP:10208"/>
        <dbReference type="Rhea" id="RHEA-COMP:10311"/>
        <dbReference type="ChEBI" id="CHEBI:29973"/>
        <dbReference type="ChEBI" id="CHEBI:57856"/>
        <dbReference type="ChEBI" id="CHEBI:59789"/>
        <dbReference type="ChEBI" id="CHEBI:82795"/>
        <dbReference type="EC" id="2.1.1.80"/>
    </reaction>
</comment>
<gene>
    <name evidence="8" type="ORF">NFI95_09665</name>
</gene>
<keyword evidence="4" id="KW-0808">Transferase</keyword>
<reference evidence="8 9" key="1">
    <citation type="submission" date="2022-06" db="EMBL/GenBank/DDBJ databases">
        <title>Endosaccharibacter gen. nov., sp. nov., endophytic bacteria isolated from sugarcane.</title>
        <authorList>
            <person name="Pitiwittayakul N."/>
            <person name="Yukphan P."/>
            <person name="Charoenyingcharoen P."/>
            <person name="Tanasupawat S."/>
        </authorList>
    </citation>
    <scope>NUCLEOTIDE SEQUENCE [LARGE SCALE GENOMIC DNA]</scope>
    <source>
        <strain evidence="8 9">KSS8</strain>
    </source>
</reference>
<dbReference type="SUPFAM" id="SSF48452">
    <property type="entry name" value="TPR-like"/>
    <property type="match status" value="1"/>
</dbReference>
<dbReference type="EC" id="2.1.1.80" evidence="2"/>
<keyword evidence="5" id="KW-0949">S-adenosyl-L-methionine</keyword>
<dbReference type="RefSeq" id="WP_422864197.1">
    <property type="nucleotide sequence ID" value="NZ_JAMSKV010000007.1"/>
</dbReference>
<dbReference type="SUPFAM" id="SSF47757">
    <property type="entry name" value="Chemotaxis receptor methyltransferase CheR, N-terminal domain"/>
    <property type="match status" value="1"/>
</dbReference>
<evidence type="ECO:0000259" key="7">
    <source>
        <dbReference type="PROSITE" id="PS50123"/>
    </source>
</evidence>
<organism evidence="8 9">
    <name type="scientific">Endosaccharibacter trunci</name>
    <dbReference type="NCBI Taxonomy" id="2812733"/>
    <lineage>
        <taxon>Bacteria</taxon>
        <taxon>Pseudomonadati</taxon>
        <taxon>Pseudomonadota</taxon>
        <taxon>Alphaproteobacteria</taxon>
        <taxon>Acetobacterales</taxon>
        <taxon>Acetobacteraceae</taxon>
        <taxon>Endosaccharibacter</taxon>
    </lineage>
</organism>
<dbReference type="GO" id="GO:0008168">
    <property type="term" value="F:methyltransferase activity"/>
    <property type="evidence" value="ECO:0007669"/>
    <property type="project" value="UniProtKB-KW"/>
</dbReference>
<dbReference type="PRINTS" id="PR00996">
    <property type="entry name" value="CHERMTFRASE"/>
</dbReference>
<evidence type="ECO:0000256" key="3">
    <source>
        <dbReference type="ARBA" id="ARBA00022603"/>
    </source>
</evidence>
<evidence type="ECO:0000256" key="1">
    <source>
        <dbReference type="ARBA" id="ARBA00001541"/>
    </source>
</evidence>
<dbReference type="SMART" id="SM00138">
    <property type="entry name" value="MeTrc"/>
    <property type="match status" value="1"/>
</dbReference>
<keyword evidence="9" id="KW-1185">Reference proteome</keyword>
<keyword evidence="3 8" id="KW-0489">Methyltransferase</keyword>
<evidence type="ECO:0000256" key="4">
    <source>
        <dbReference type="ARBA" id="ARBA00022679"/>
    </source>
</evidence>
<comment type="caution">
    <text evidence="8">The sequence shown here is derived from an EMBL/GenBank/DDBJ whole genome shotgun (WGS) entry which is preliminary data.</text>
</comment>
<dbReference type="InterPro" id="IPR000780">
    <property type="entry name" value="CheR_MeTrfase"/>
</dbReference>
<dbReference type="InterPro" id="IPR029063">
    <property type="entry name" value="SAM-dependent_MTases_sf"/>
</dbReference>
<dbReference type="PROSITE" id="PS50123">
    <property type="entry name" value="CHER"/>
    <property type="match status" value="1"/>
</dbReference>
<dbReference type="GO" id="GO:0032259">
    <property type="term" value="P:methylation"/>
    <property type="evidence" value="ECO:0007669"/>
    <property type="project" value="UniProtKB-KW"/>
</dbReference>
<name>A0ABT1W773_9PROT</name>
<dbReference type="InterPro" id="IPR022642">
    <property type="entry name" value="CheR_C"/>
</dbReference>
<dbReference type="PANTHER" id="PTHR24422">
    <property type="entry name" value="CHEMOTAXIS PROTEIN METHYLTRANSFERASE"/>
    <property type="match status" value="1"/>
</dbReference>
<evidence type="ECO:0000256" key="5">
    <source>
        <dbReference type="ARBA" id="ARBA00022691"/>
    </source>
</evidence>
<dbReference type="InterPro" id="IPR050903">
    <property type="entry name" value="Bact_Chemotaxis_MeTrfase"/>
</dbReference>
<dbReference type="InterPro" id="IPR036804">
    <property type="entry name" value="CheR_N_sf"/>
</dbReference>
<evidence type="ECO:0000313" key="9">
    <source>
        <dbReference type="Proteomes" id="UP001524587"/>
    </source>
</evidence>
<dbReference type="Gene3D" id="3.40.50.150">
    <property type="entry name" value="Vaccinia Virus protein VP39"/>
    <property type="match status" value="1"/>
</dbReference>
<dbReference type="SUPFAM" id="SSF53335">
    <property type="entry name" value="S-adenosyl-L-methionine-dependent methyltransferases"/>
    <property type="match status" value="1"/>
</dbReference>